<reference evidence="1 2" key="1">
    <citation type="submission" date="2022-04" db="EMBL/GenBank/DDBJ databases">
        <title>Roseobacter sp. WL0113 is a bacterium isolated from neritic sediment.</title>
        <authorList>
            <person name="Wang L."/>
            <person name="He W."/>
            <person name="Zhang D.-F."/>
        </authorList>
    </citation>
    <scope>NUCLEOTIDE SEQUENCE [LARGE SCALE GENOMIC DNA]</scope>
    <source>
        <strain evidence="1 2">WL0113</strain>
    </source>
</reference>
<comment type="caution">
    <text evidence="1">The sequence shown here is derived from an EMBL/GenBank/DDBJ whole genome shotgun (WGS) entry which is preliminary data.</text>
</comment>
<name>A0ABT3BJ76_9RHOB</name>
<evidence type="ECO:0000313" key="1">
    <source>
        <dbReference type="EMBL" id="MCV3273625.1"/>
    </source>
</evidence>
<proteinExistence type="predicted"/>
<keyword evidence="2" id="KW-1185">Reference proteome</keyword>
<organism evidence="1 2">
    <name type="scientific">Roseobacter sinensis</name>
    <dbReference type="NCBI Taxonomy" id="2931391"/>
    <lineage>
        <taxon>Bacteria</taxon>
        <taxon>Pseudomonadati</taxon>
        <taxon>Pseudomonadota</taxon>
        <taxon>Alphaproteobacteria</taxon>
        <taxon>Rhodobacterales</taxon>
        <taxon>Roseobacteraceae</taxon>
        <taxon>Roseobacter</taxon>
    </lineage>
</organism>
<accession>A0ABT3BJ76</accession>
<dbReference type="EMBL" id="JALIEB010000017">
    <property type="protein sequence ID" value="MCV3273625.1"/>
    <property type="molecule type" value="Genomic_DNA"/>
</dbReference>
<protein>
    <submittedName>
        <fullName evidence="1">Uncharacterized protein</fullName>
    </submittedName>
</protein>
<gene>
    <name evidence="1" type="ORF">MUB52_19505</name>
</gene>
<dbReference type="RefSeq" id="WP_263845836.1">
    <property type="nucleotide sequence ID" value="NZ_JALIEB010000017.1"/>
</dbReference>
<evidence type="ECO:0000313" key="2">
    <source>
        <dbReference type="Proteomes" id="UP001208690"/>
    </source>
</evidence>
<dbReference type="Proteomes" id="UP001208690">
    <property type="component" value="Unassembled WGS sequence"/>
</dbReference>
<sequence>MILPLPVVTGPLDDWPKAKGEGALATGSLIQPYEVTDCVGVMLTRLQDLTIRDVVLLSDALDL</sequence>